<comment type="caution">
    <text evidence="1">The sequence shown here is derived from an EMBL/GenBank/DDBJ whole genome shotgun (WGS) entry which is preliminary data.</text>
</comment>
<dbReference type="GO" id="GO:0016706">
    <property type="term" value="F:2-oxoglutarate-dependent dioxygenase activity"/>
    <property type="evidence" value="ECO:0007669"/>
    <property type="project" value="UniProtKB-ARBA"/>
</dbReference>
<dbReference type="Proteomes" id="UP000269154">
    <property type="component" value="Unassembled WGS sequence"/>
</dbReference>
<protein>
    <submittedName>
        <fullName evidence="1">Phytanoyl-CoA dioxygenase family protein</fullName>
    </submittedName>
</protein>
<proteinExistence type="predicted"/>
<dbReference type="SUPFAM" id="SSF51197">
    <property type="entry name" value="Clavaminate synthase-like"/>
    <property type="match status" value="1"/>
</dbReference>
<dbReference type="AlphaFoldDB" id="A0A3N6PHW9"/>
<dbReference type="OrthoDB" id="9791262at2"/>
<evidence type="ECO:0000313" key="1">
    <source>
        <dbReference type="EMBL" id="RQH50284.1"/>
    </source>
</evidence>
<name>A0A3N6PHW9_9CYAN</name>
<keyword evidence="1" id="KW-0223">Dioxygenase</keyword>
<dbReference type="EMBL" id="RCBY01000022">
    <property type="protein sequence ID" value="RQH50284.1"/>
    <property type="molecule type" value="Genomic_DNA"/>
</dbReference>
<organism evidence="1 2">
    <name type="scientific">Okeania hirsuta</name>
    <dbReference type="NCBI Taxonomy" id="1458930"/>
    <lineage>
        <taxon>Bacteria</taxon>
        <taxon>Bacillati</taxon>
        <taxon>Cyanobacteriota</taxon>
        <taxon>Cyanophyceae</taxon>
        <taxon>Oscillatoriophycideae</taxon>
        <taxon>Oscillatoriales</taxon>
        <taxon>Microcoleaceae</taxon>
        <taxon>Okeania</taxon>
    </lineage>
</organism>
<sequence length="296" mass="33731">MAQTTVKTNQEIKSIRPLTDEEVTRFHKDGFIIIRNMFSAQELKPLQEALKKDPTMGNSQTAVIYEDGKSWKVSAWTDLGETFLGIMSRTARIVDAIELLLEEECYHWHSKIVIKQPGDGKVDWHADFSAWYQDGCLYPNMITCSIALDKNDISNGCLQILRGSHVMARLDDVTRGNSVAGDPVRMEKAFENHELVYCEMDAGDVLFFHAKTLHGSDGNNSHEVRSLIHSTFNARSNEPIFRERQQHHLYKPLTKLPDSALKDANCSAFDDQIFHGKETDGNKRKGIFLRRLPHKE</sequence>
<dbReference type="InterPro" id="IPR008775">
    <property type="entry name" value="Phytyl_CoA_dOase-like"/>
</dbReference>
<dbReference type="PANTHER" id="PTHR20883:SF48">
    <property type="entry name" value="ECTOINE DIOXYGENASE"/>
    <property type="match status" value="1"/>
</dbReference>
<reference evidence="1 2" key="1">
    <citation type="journal article" date="2018" name="ACS Chem. Biol.">
        <title>Ketoreductase domain dysfunction expands chemodiversity: malyngamide biosynthesis in the cyanobacterium Okeania hirsuta.</title>
        <authorList>
            <person name="Moss N.A."/>
            <person name="Leao T."/>
            <person name="Rankin M."/>
            <person name="McCullough T.M."/>
            <person name="Qu P."/>
            <person name="Korobeynikov A."/>
            <person name="Smith J.L."/>
            <person name="Gerwick L."/>
            <person name="Gerwick W.H."/>
        </authorList>
    </citation>
    <scope>NUCLEOTIDE SEQUENCE [LARGE SCALE GENOMIC DNA]</scope>
    <source>
        <strain evidence="1 2">PAB10Feb10-1</strain>
    </source>
</reference>
<keyword evidence="1" id="KW-0560">Oxidoreductase</keyword>
<dbReference type="RefSeq" id="WP_124154360.1">
    <property type="nucleotide sequence ID" value="NZ_CAWOLW010000135.1"/>
</dbReference>
<gene>
    <name evidence="1" type="ORF">D5R40_06165</name>
</gene>
<dbReference type="Pfam" id="PF05721">
    <property type="entry name" value="PhyH"/>
    <property type="match status" value="1"/>
</dbReference>
<accession>A0A3N6PHW9</accession>
<dbReference type="Gene3D" id="2.60.120.620">
    <property type="entry name" value="q2cbj1_9rhob like domain"/>
    <property type="match status" value="1"/>
</dbReference>
<dbReference type="PANTHER" id="PTHR20883">
    <property type="entry name" value="PHYTANOYL-COA DIOXYGENASE DOMAIN CONTAINING 1"/>
    <property type="match status" value="1"/>
</dbReference>
<dbReference type="GO" id="GO:0005506">
    <property type="term" value="F:iron ion binding"/>
    <property type="evidence" value="ECO:0007669"/>
    <property type="project" value="UniProtKB-ARBA"/>
</dbReference>
<keyword evidence="2" id="KW-1185">Reference proteome</keyword>
<evidence type="ECO:0000313" key="2">
    <source>
        <dbReference type="Proteomes" id="UP000269154"/>
    </source>
</evidence>